<keyword evidence="4" id="KW-0833">Ubl conjugation pathway</keyword>
<dbReference type="Pfam" id="PF18911">
    <property type="entry name" value="PKD_4"/>
    <property type="match status" value="2"/>
</dbReference>
<evidence type="ECO:0000259" key="7">
    <source>
        <dbReference type="PROSITE" id="PS50093"/>
    </source>
</evidence>
<evidence type="ECO:0000256" key="4">
    <source>
        <dbReference type="ARBA" id="ARBA00022786"/>
    </source>
</evidence>
<feature type="chain" id="PRO_5019521888" description="Probable pectate lyase C" evidence="6">
    <location>
        <begin position="27"/>
        <end position="1072"/>
    </location>
</feature>
<gene>
    <name evidence="8" type="ORF">DENIS_4627</name>
</gene>
<dbReference type="PANTHER" id="PTHR22990">
    <property type="entry name" value="F-BOX ONLY PROTEIN"/>
    <property type="match status" value="1"/>
</dbReference>
<dbReference type="PROSITE" id="PS00018">
    <property type="entry name" value="EF_HAND_1"/>
    <property type="match status" value="1"/>
</dbReference>
<evidence type="ECO:0000256" key="6">
    <source>
        <dbReference type="SAM" id="SignalP"/>
    </source>
</evidence>
<sequence>MNRRYLPVLVLIFLFLFPIFSSNSHAEEVQDIDLSDEAMREWLKVTYDFADGVDELLDMALDESPDYAGSQFTDIFKALKISYEIGSYLSEKEYDKASLLALKYTAELSVKNTFVGSQLSSIASIANLAALPIGLSLNYFKNEMVRTAKNNQIKLYIIARKLGYSHAFIMNGAGDGNVIFTDDGWIYNIVDENLNMAYKAIDPVEYEPDEVYTDAQMKYVAEQALTTLVLDKQKLGDDLKNLIYPQITYTPSAPKAPAKVSFDVNGLLLDKYDIVSFTWDFGDGSTASGKSVSHVFRKPQQYNVTLEVIDSSGTKYNYDRNILIRSHPICIEYPDGYESLRRTFSTTNSEYIKTFEWDFGDDSPKSAGREQEHTYEKSDYYTVTLTLSLDDGSAISSTQGIFVGPGTKYIKGHTITGDETWFSGGEYIVLGSITVAKGGKLTIQPNTKIYFKENAYLNINGSLIAENAYLTNADTNSEWIGIKFYNCTENSKIENCIIENTRGRWESYNPTSQSAIGIYKTSSVKIIDCLIKQSTAKAGIWIDKESSPVITDNEFKYDKIGIWICYDEDTNNNPILQNNIFFNSSESDYYISGNINADAKWDDIATYYISSAEISEEGKLRIAPGSTLKFRQGGHITIKGVFQAEDLLFTWMTENEPWGGIRFSSDSENSYLKNCVIEHAAGSNYYKNSAIYIHSALSGITDCVIKNCPADVGIWIQYASEAVISKNTISGFSDCGIVVSEQSSPSIKNNFFSDNNYALRIKYSENIKNNPIIAENEFEKNSEADYYIFGDINADAKWDDIATYYIPYIEIEEGKLRIAPGSTLKFRRGGHITIKGVFQAEDLLFTWMTENEPWGGIRFSSDSENSYLKNCVIEHAAGSNYYKNSATYIHSALSGITDCVIKNCPADVGIWIQGASEALISKNTISGFPKYGIYIGNTSYPIISNNLITKNDFGIYCTGNQTINAQHNDWGDPSGPYDPSDDRASGGLYNPDGKGDRVSDNIDYEPWGILSVEKGDVNGKDSITLEDAILALQICTGINPDAKIYPESDVNDDGKIGLEDVVYTLRTVSDKN</sequence>
<protein>
    <recommendedName>
        <fullName evidence="2">Probable pectate lyase C</fullName>
    </recommendedName>
</protein>
<dbReference type="SMART" id="SM00089">
    <property type="entry name" value="PKD"/>
    <property type="match status" value="2"/>
</dbReference>
<dbReference type="SMART" id="SM00710">
    <property type="entry name" value="PbH1"/>
    <property type="match status" value="8"/>
</dbReference>
<feature type="domain" description="PKD" evidence="7">
    <location>
        <begin position="275"/>
        <end position="324"/>
    </location>
</feature>
<evidence type="ECO:0000256" key="3">
    <source>
        <dbReference type="ARBA" id="ARBA00022737"/>
    </source>
</evidence>
<dbReference type="InterPro" id="IPR035986">
    <property type="entry name" value="PKD_dom_sf"/>
</dbReference>
<dbReference type="Gene3D" id="2.60.40.10">
    <property type="entry name" value="Immunoglobulins"/>
    <property type="match status" value="2"/>
</dbReference>
<feature type="signal peptide" evidence="6">
    <location>
        <begin position="1"/>
        <end position="26"/>
    </location>
</feature>
<dbReference type="Pfam" id="PF13229">
    <property type="entry name" value="Beta_helix"/>
    <property type="match status" value="3"/>
</dbReference>
<proteinExistence type="predicted"/>
<keyword evidence="9" id="KW-1185">Reference proteome</keyword>
<dbReference type="Gene3D" id="1.10.1330.10">
    <property type="entry name" value="Dockerin domain"/>
    <property type="match status" value="1"/>
</dbReference>
<organism evidence="8 9">
    <name type="scientific">Desulfonema ishimotonii</name>
    <dbReference type="NCBI Taxonomy" id="45657"/>
    <lineage>
        <taxon>Bacteria</taxon>
        <taxon>Pseudomonadati</taxon>
        <taxon>Thermodesulfobacteriota</taxon>
        <taxon>Desulfobacteria</taxon>
        <taxon>Desulfobacterales</taxon>
        <taxon>Desulfococcaceae</taxon>
        <taxon>Desulfonema</taxon>
    </lineage>
</organism>
<dbReference type="InterPro" id="IPR018247">
    <property type="entry name" value="EF_Hand_1_Ca_BS"/>
</dbReference>
<evidence type="ECO:0000256" key="1">
    <source>
        <dbReference type="ARBA" id="ARBA00004906"/>
    </source>
</evidence>
<dbReference type="RefSeq" id="WP_124330678.1">
    <property type="nucleotide sequence ID" value="NZ_BEXT01000001.1"/>
</dbReference>
<dbReference type="Gene3D" id="2.160.20.10">
    <property type="entry name" value="Single-stranded right-handed beta-helix, Pectin lyase-like"/>
    <property type="match status" value="3"/>
</dbReference>
<dbReference type="InterPro" id="IPR000601">
    <property type="entry name" value="PKD_dom"/>
</dbReference>
<dbReference type="AlphaFoldDB" id="A0A401G307"/>
<dbReference type="NCBIfam" id="TIGR03804">
    <property type="entry name" value="para_beta_helix"/>
    <property type="match status" value="2"/>
</dbReference>
<accession>A0A401G307</accession>
<dbReference type="InterPro" id="IPR022441">
    <property type="entry name" value="Para_beta_helix_rpt-2"/>
</dbReference>
<dbReference type="GO" id="GO:0006511">
    <property type="term" value="P:ubiquitin-dependent protein catabolic process"/>
    <property type="evidence" value="ECO:0007669"/>
    <property type="project" value="TreeGrafter"/>
</dbReference>
<evidence type="ECO:0000256" key="2">
    <source>
        <dbReference type="ARBA" id="ARBA00016512"/>
    </source>
</evidence>
<dbReference type="PANTHER" id="PTHR22990:SF15">
    <property type="entry name" value="F-BOX ONLY PROTEIN 10"/>
    <property type="match status" value="1"/>
</dbReference>
<feature type="region of interest" description="Disordered" evidence="5">
    <location>
        <begin position="967"/>
        <end position="995"/>
    </location>
</feature>
<dbReference type="SUPFAM" id="SSF49299">
    <property type="entry name" value="PKD domain"/>
    <property type="match status" value="2"/>
</dbReference>
<feature type="domain" description="PKD" evidence="7">
    <location>
        <begin position="343"/>
        <end position="403"/>
    </location>
</feature>
<evidence type="ECO:0000313" key="8">
    <source>
        <dbReference type="EMBL" id="GBC63629.1"/>
    </source>
</evidence>
<dbReference type="PROSITE" id="PS50093">
    <property type="entry name" value="PKD"/>
    <property type="match status" value="2"/>
</dbReference>
<evidence type="ECO:0000313" key="9">
    <source>
        <dbReference type="Proteomes" id="UP000288096"/>
    </source>
</evidence>
<dbReference type="InterPro" id="IPR013783">
    <property type="entry name" value="Ig-like_fold"/>
</dbReference>
<dbReference type="EMBL" id="BEXT01000001">
    <property type="protein sequence ID" value="GBC63629.1"/>
    <property type="molecule type" value="Genomic_DNA"/>
</dbReference>
<dbReference type="SUPFAM" id="SSF63446">
    <property type="entry name" value="Type I dockerin domain"/>
    <property type="match status" value="1"/>
</dbReference>
<keyword evidence="3" id="KW-0677">Repeat</keyword>
<dbReference type="GO" id="GO:0000272">
    <property type="term" value="P:polysaccharide catabolic process"/>
    <property type="evidence" value="ECO:0007669"/>
    <property type="project" value="InterPro"/>
</dbReference>
<dbReference type="InterPro" id="IPR039448">
    <property type="entry name" value="Beta_helix"/>
</dbReference>
<dbReference type="CDD" id="cd00146">
    <property type="entry name" value="PKD"/>
    <property type="match status" value="2"/>
</dbReference>
<dbReference type="Proteomes" id="UP000288096">
    <property type="component" value="Unassembled WGS sequence"/>
</dbReference>
<evidence type="ECO:0000256" key="5">
    <source>
        <dbReference type="SAM" id="MobiDB-lite"/>
    </source>
</evidence>
<comment type="pathway">
    <text evidence="1">Protein modification; protein ubiquitination.</text>
</comment>
<dbReference type="InterPro" id="IPR036439">
    <property type="entry name" value="Dockerin_dom_sf"/>
</dbReference>
<keyword evidence="6" id="KW-0732">Signal</keyword>
<dbReference type="InterPro" id="IPR012334">
    <property type="entry name" value="Pectin_lyas_fold"/>
</dbReference>
<dbReference type="InterPro" id="IPR011050">
    <property type="entry name" value="Pectin_lyase_fold/virulence"/>
</dbReference>
<name>A0A401G307_9BACT</name>
<comment type="caution">
    <text evidence="8">The sequence shown here is derived from an EMBL/GenBank/DDBJ whole genome shotgun (WGS) entry which is preliminary data.</text>
</comment>
<dbReference type="SUPFAM" id="SSF51126">
    <property type="entry name" value="Pectin lyase-like"/>
    <property type="match status" value="2"/>
</dbReference>
<dbReference type="OrthoDB" id="5423146at2"/>
<reference evidence="9" key="1">
    <citation type="submission" date="2017-11" db="EMBL/GenBank/DDBJ databases">
        <authorList>
            <person name="Watanabe M."/>
            <person name="Kojima H."/>
        </authorList>
    </citation>
    <scope>NUCLEOTIDE SEQUENCE [LARGE SCALE GENOMIC DNA]</scope>
    <source>
        <strain evidence="9">Tokyo 01</strain>
    </source>
</reference>
<reference evidence="9" key="2">
    <citation type="submission" date="2019-01" db="EMBL/GenBank/DDBJ databases">
        <title>Genome sequence of Desulfonema ishimotonii strain Tokyo 01.</title>
        <authorList>
            <person name="Fukui M."/>
        </authorList>
    </citation>
    <scope>NUCLEOTIDE SEQUENCE [LARGE SCALE GENOMIC DNA]</scope>
    <source>
        <strain evidence="9">Tokyo 01</strain>
    </source>
</reference>
<dbReference type="InterPro" id="IPR022409">
    <property type="entry name" value="PKD/Chitinase_dom"/>
</dbReference>
<dbReference type="InterPro" id="IPR051550">
    <property type="entry name" value="SCF-Subunits/Alg-Epimerases"/>
</dbReference>
<dbReference type="InterPro" id="IPR006626">
    <property type="entry name" value="PbH1"/>
</dbReference>